<organism evidence="2 3">
    <name type="scientific">Parachaetomium inaequale</name>
    <dbReference type="NCBI Taxonomy" id="2588326"/>
    <lineage>
        <taxon>Eukaryota</taxon>
        <taxon>Fungi</taxon>
        <taxon>Dikarya</taxon>
        <taxon>Ascomycota</taxon>
        <taxon>Pezizomycotina</taxon>
        <taxon>Sordariomycetes</taxon>
        <taxon>Sordariomycetidae</taxon>
        <taxon>Sordariales</taxon>
        <taxon>Chaetomiaceae</taxon>
        <taxon>Parachaetomium</taxon>
    </lineage>
</organism>
<feature type="region of interest" description="Disordered" evidence="1">
    <location>
        <begin position="367"/>
        <end position="412"/>
    </location>
</feature>
<sequence length="431" mass="44499">MDLASNASPRSVPTPQSPAPLALSEFMAQTTPCSDTTTPSDKPALPQHVSRPAGGVEEPKQAPVRDEPRAETPQQPPKKTQPQETQPPPPTKDDTPPPTDWLATRQQLLPRRNQGKKADWIRGWSQAVSSHGEQTYCACSEPIESSGISRGRKAKTSAQLADNVRAILQRTSSPSSNNPKTKSTTPVTPEPEVCRHCNRPPSPPPDPKAGRGGGSSSKSRTSGGGGGKLNSPGGGGGGSSSLLGKRFSELFMRVRRPSSLSRSKRDAAESRNNMASWPEDCQPRWATTAQGEKRFLATAAAASAAARPPSQPVSAPAQGSASASASASAMPKSKVVQSPPPGGGKYFSAAAAARRLLPAAAAAAANNNNNINGAGGGVRAAGLAPSSSSSAGLDGISDSDADAPRPGLSRSMSRLQRAAALLQRATTRSKD</sequence>
<dbReference type="Proteomes" id="UP001303115">
    <property type="component" value="Unassembled WGS sequence"/>
</dbReference>
<feature type="compositionally biased region" description="Low complexity" evidence="1">
    <location>
        <begin position="299"/>
        <end position="333"/>
    </location>
</feature>
<feature type="region of interest" description="Disordered" evidence="1">
    <location>
        <begin position="142"/>
        <end position="284"/>
    </location>
</feature>
<reference evidence="3" key="1">
    <citation type="journal article" date="2023" name="Mol. Phylogenet. Evol.">
        <title>Genome-scale phylogeny and comparative genomics of the fungal order Sordariales.</title>
        <authorList>
            <person name="Hensen N."/>
            <person name="Bonometti L."/>
            <person name="Westerberg I."/>
            <person name="Brannstrom I.O."/>
            <person name="Guillou S."/>
            <person name="Cros-Aarteil S."/>
            <person name="Calhoun S."/>
            <person name="Haridas S."/>
            <person name="Kuo A."/>
            <person name="Mondo S."/>
            <person name="Pangilinan J."/>
            <person name="Riley R."/>
            <person name="LaButti K."/>
            <person name="Andreopoulos B."/>
            <person name="Lipzen A."/>
            <person name="Chen C."/>
            <person name="Yan M."/>
            <person name="Daum C."/>
            <person name="Ng V."/>
            <person name="Clum A."/>
            <person name="Steindorff A."/>
            <person name="Ohm R.A."/>
            <person name="Martin F."/>
            <person name="Silar P."/>
            <person name="Natvig D.O."/>
            <person name="Lalanne C."/>
            <person name="Gautier V."/>
            <person name="Ament-Velasquez S.L."/>
            <person name="Kruys A."/>
            <person name="Hutchinson M.I."/>
            <person name="Powell A.J."/>
            <person name="Barry K."/>
            <person name="Miller A.N."/>
            <person name="Grigoriev I.V."/>
            <person name="Debuchy R."/>
            <person name="Gladieux P."/>
            <person name="Hiltunen Thoren M."/>
            <person name="Johannesson H."/>
        </authorList>
    </citation>
    <scope>NUCLEOTIDE SEQUENCE [LARGE SCALE GENOMIC DNA]</scope>
    <source>
        <strain evidence="3">CBS 284.82</strain>
    </source>
</reference>
<comment type="caution">
    <text evidence="2">The sequence shown here is derived from an EMBL/GenBank/DDBJ whole genome shotgun (WGS) entry which is preliminary data.</text>
</comment>
<feature type="compositionally biased region" description="Basic and acidic residues" evidence="1">
    <location>
        <begin position="57"/>
        <end position="70"/>
    </location>
</feature>
<evidence type="ECO:0000313" key="3">
    <source>
        <dbReference type="Proteomes" id="UP001303115"/>
    </source>
</evidence>
<feature type="region of interest" description="Disordered" evidence="1">
    <location>
        <begin position="299"/>
        <end position="345"/>
    </location>
</feature>
<feature type="compositionally biased region" description="Polar residues" evidence="1">
    <location>
        <begin position="1"/>
        <end position="14"/>
    </location>
</feature>
<protein>
    <submittedName>
        <fullName evidence="2">Uncharacterized protein</fullName>
    </submittedName>
</protein>
<name>A0AAN6SQP2_9PEZI</name>
<feature type="region of interest" description="Disordered" evidence="1">
    <location>
        <begin position="1"/>
        <end position="120"/>
    </location>
</feature>
<feature type="compositionally biased region" description="Low complexity" evidence="1">
    <location>
        <begin position="171"/>
        <end position="186"/>
    </location>
</feature>
<evidence type="ECO:0000313" key="2">
    <source>
        <dbReference type="EMBL" id="KAK4038735.1"/>
    </source>
</evidence>
<evidence type="ECO:0000256" key="1">
    <source>
        <dbReference type="SAM" id="MobiDB-lite"/>
    </source>
</evidence>
<dbReference type="EMBL" id="MU854420">
    <property type="protein sequence ID" value="KAK4038735.1"/>
    <property type="molecule type" value="Genomic_DNA"/>
</dbReference>
<feature type="compositionally biased region" description="Low complexity" evidence="1">
    <location>
        <begin position="30"/>
        <end position="41"/>
    </location>
</feature>
<feature type="compositionally biased region" description="Low complexity" evidence="1">
    <location>
        <begin position="380"/>
        <end position="398"/>
    </location>
</feature>
<dbReference type="AlphaFoldDB" id="A0AAN6SQP2"/>
<feature type="compositionally biased region" description="Gly residues" evidence="1">
    <location>
        <begin position="222"/>
        <end position="239"/>
    </location>
</feature>
<accession>A0AAN6SQP2</accession>
<proteinExistence type="predicted"/>
<feature type="compositionally biased region" description="Low complexity" evidence="1">
    <location>
        <begin position="71"/>
        <end position="84"/>
    </location>
</feature>
<keyword evidence="3" id="KW-1185">Reference proteome</keyword>
<gene>
    <name evidence="2" type="ORF">C8A01DRAFT_37300</name>
</gene>
<dbReference type="PRINTS" id="PR01217">
    <property type="entry name" value="PRICHEXTENSN"/>
</dbReference>